<dbReference type="RefSeq" id="XP_013345600.1">
    <property type="nucleotide sequence ID" value="XM_013490146.1"/>
</dbReference>
<dbReference type="Proteomes" id="UP000030641">
    <property type="component" value="Unassembled WGS sequence"/>
</dbReference>
<protein>
    <submittedName>
        <fullName evidence="1">Uncharacterized protein</fullName>
    </submittedName>
</protein>
<proteinExistence type="predicted"/>
<reference evidence="1 2" key="1">
    <citation type="journal article" date="2014" name="BMC Genomics">
        <title>Genome sequencing of four Aureobasidium pullulans varieties: biotechnological potential, stress tolerance, and description of new species.</title>
        <authorList>
            <person name="Gostin Ar C."/>
            <person name="Ohm R.A."/>
            <person name="Kogej T."/>
            <person name="Sonjak S."/>
            <person name="Turk M."/>
            <person name="Zajc J."/>
            <person name="Zalar P."/>
            <person name="Grube M."/>
            <person name="Sun H."/>
            <person name="Han J."/>
            <person name="Sharma A."/>
            <person name="Chiniquy J."/>
            <person name="Ngan C.Y."/>
            <person name="Lipzen A."/>
            <person name="Barry K."/>
            <person name="Grigoriev I.V."/>
            <person name="Gunde-Cimerman N."/>
        </authorList>
    </citation>
    <scope>NUCLEOTIDE SEQUENCE [LARGE SCALE GENOMIC DNA]</scope>
    <source>
        <strain evidence="1 2">EXF-2481</strain>
    </source>
</reference>
<gene>
    <name evidence="1" type="ORF">AUEXF2481DRAFT_624640</name>
</gene>
<dbReference type="InParanoid" id="A0A074ZEC2"/>
<accession>A0A074ZEC2</accession>
<evidence type="ECO:0000313" key="1">
    <source>
        <dbReference type="EMBL" id="KEQ96996.1"/>
    </source>
</evidence>
<name>A0A074ZEC2_AURSE</name>
<keyword evidence="2" id="KW-1185">Reference proteome</keyword>
<dbReference type="AlphaFoldDB" id="A0A074ZEC2"/>
<dbReference type="EMBL" id="KL584755">
    <property type="protein sequence ID" value="KEQ96996.1"/>
    <property type="molecule type" value="Genomic_DNA"/>
</dbReference>
<dbReference type="HOGENOM" id="CLU_1618684_0_0_1"/>
<evidence type="ECO:0000313" key="2">
    <source>
        <dbReference type="Proteomes" id="UP000030641"/>
    </source>
</evidence>
<sequence length="164" mass="18209">MLSGPDEAASLTTRPSRLECCLAGESNLCLRSPTRGLHSTCPVISMYHAPSTALSALVDDIRSTRNLLDTSLCTYARSQHRGSRPEVLPAEGTCQRPRNKMLFHWRPQALIISLNCRAEVCYADGIYPLTFNSASVVDTLHPTFFMELGWSPHVYRVPCLCRIA</sequence>
<dbReference type="GeneID" id="25369625"/>
<dbReference type="OrthoDB" id="10342438at2759"/>
<organism evidence="1 2">
    <name type="scientific">Aureobasidium subglaciale (strain EXF-2481)</name>
    <name type="common">Aureobasidium pullulans var. subglaciale</name>
    <dbReference type="NCBI Taxonomy" id="1043005"/>
    <lineage>
        <taxon>Eukaryota</taxon>
        <taxon>Fungi</taxon>
        <taxon>Dikarya</taxon>
        <taxon>Ascomycota</taxon>
        <taxon>Pezizomycotina</taxon>
        <taxon>Dothideomycetes</taxon>
        <taxon>Dothideomycetidae</taxon>
        <taxon>Dothideales</taxon>
        <taxon>Saccotheciaceae</taxon>
        <taxon>Aureobasidium</taxon>
    </lineage>
</organism>